<accession>A0A8J8Q1X3</accession>
<protein>
    <recommendedName>
        <fullName evidence="6">TrmB family transcriptional regulator</fullName>
    </recommendedName>
</protein>
<sequence>MTGETDEGALRSVLVDNVGLSPYEVDVYLALLRRGRQTMSELSSASDVPQQRVYDTVETLRERGFVQTVDDHPAEAYAIEPTEVISPIRNRLESAEKSLESLYESVDDVEGGVRVFSSASTIRRYVERVVDAAETTLLILVPVRSLDVLDAIQLPEDVNIQLLVAGLDGLLHDDQFDADLDVPAAVDELRGVMTDEPLVLVADGTTCFVRLDSEDDEGEGWGYYVANPELAFMIDRYLVQTRWSRGIPHETVDSGRDEPEFPSEYVRIGNCLADLDRAARTRPLESFSVAFEGYEVESGEPVSAEGTLVDYYHSEHDRHAYVELELDESDDGTVVRVGGWKALTEDYEARRFTIFDRTREKGFELDAETRAYLDTCREWDLTDVESQSVVTGLDGYVDRMREFVDSRGPGGSYKPLLEFESVKERLVEASSMTRSPTFEWVETETKPGGHPAHAGSIFSAFDYDVSMIGTFGEPTADPFQLAFPDADFFSVGNPSTTDYVQFETGKLLIQDRDVVAGLDYETIRERVTMDALAEAIDGASLMSLSGWGTVPSIPSILECLVDEVWPLTSSPPEQILLMAGTVELLSETDLPAGIATLDEVDSIVPITLVTTRKQALHYAHVFGEEPTNSIPRLADIVQRRLNLSRVAVHTPYEAALATERDTIAARGHLQEFTYGSGNAEDHFAAGFAIGQLEGLSDGASLVLGNATASYHNQFGSIPDPDDLDWYLTEYDELPNE</sequence>
<evidence type="ECO:0000313" key="5">
    <source>
        <dbReference type="Proteomes" id="UP000766904"/>
    </source>
</evidence>
<proteinExistence type="inferred from homology"/>
<dbReference type="AlphaFoldDB" id="A0A8J8Q1X3"/>
<evidence type="ECO:0008006" key="6">
    <source>
        <dbReference type="Google" id="ProtNLM"/>
    </source>
</evidence>
<dbReference type="OrthoDB" id="30795at2157"/>
<organism evidence="4 5">
    <name type="scientific">Natronococcus pandeyae</name>
    <dbReference type="NCBI Taxonomy" id="2055836"/>
    <lineage>
        <taxon>Archaea</taxon>
        <taxon>Methanobacteriati</taxon>
        <taxon>Methanobacteriota</taxon>
        <taxon>Stenosarchaea group</taxon>
        <taxon>Halobacteria</taxon>
        <taxon>Halobacteriales</taxon>
        <taxon>Natrialbaceae</taxon>
        <taxon>Natronococcus</taxon>
    </lineage>
</organism>
<dbReference type="Pfam" id="PF01978">
    <property type="entry name" value="TrmB"/>
    <property type="match status" value="1"/>
</dbReference>
<name>A0A8J8Q1X3_9EURY</name>
<evidence type="ECO:0000313" key="4">
    <source>
        <dbReference type="EMBL" id="TYL37802.1"/>
    </source>
</evidence>
<comment type="similarity">
    <text evidence="1">Belongs to the transcriptional regulator TrmB family.</text>
</comment>
<evidence type="ECO:0000256" key="1">
    <source>
        <dbReference type="ARBA" id="ARBA00007287"/>
    </source>
</evidence>
<dbReference type="PANTHER" id="PTHR34293">
    <property type="entry name" value="HTH-TYPE TRANSCRIPTIONAL REGULATOR TRMBL2"/>
    <property type="match status" value="1"/>
</dbReference>
<dbReference type="InterPro" id="IPR057621">
    <property type="entry name" value="Khk_prokaryotic"/>
</dbReference>
<dbReference type="InterPro" id="IPR029056">
    <property type="entry name" value="Ribokinase-like"/>
</dbReference>
<dbReference type="Pfam" id="PF25270">
    <property type="entry name" value="Khk"/>
    <property type="match status" value="1"/>
</dbReference>
<dbReference type="PANTHER" id="PTHR34293:SF1">
    <property type="entry name" value="HTH-TYPE TRANSCRIPTIONAL REGULATOR TRMBL2"/>
    <property type="match status" value="1"/>
</dbReference>
<dbReference type="Proteomes" id="UP000766904">
    <property type="component" value="Unassembled WGS sequence"/>
</dbReference>
<feature type="domain" description="Transcription regulator TrmB N-terminal" evidence="2">
    <location>
        <begin position="17"/>
        <end position="81"/>
    </location>
</feature>
<evidence type="ECO:0000259" key="3">
    <source>
        <dbReference type="Pfam" id="PF11495"/>
    </source>
</evidence>
<dbReference type="SUPFAM" id="SSF159071">
    <property type="entry name" value="TrmB C-terminal domain-like"/>
    <property type="match status" value="1"/>
</dbReference>
<reference evidence="4" key="1">
    <citation type="submission" date="2017-11" db="EMBL/GenBank/DDBJ databases">
        <authorList>
            <person name="Kajale S.C."/>
            <person name="Sharma A."/>
        </authorList>
    </citation>
    <scope>NUCLEOTIDE SEQUENCE</scope>
    <source>
        <strain evidence="4">LS1_42</strain>
    </source>
</reference>
<keyword evidence="5" id="KW-1185">Reference proteome</keyword>
<dbReference type="EMBL" id="PHNJ01000008">
    <property type="protein sequence ID" value="TYL37802.1"/>
    <property type="molecule type" value="Genomic_DNA"/>
</dbReference>
<dbReference type="SUPFAM" id="SSF46785">
    <property type="entry name" value="Winged helix' DNA-binding domain"/>
    <property type="match status" value="1"/>
</dbReference>
<dbReference type="InterPro" id="IPR036388">
    <property type="entry name" value="WH-like_DNA-bd_sf"/>
</dbReference>
<evidence type="ECO:0000259" key="2">
    <source>
        <dbReference type="Pfam" id="PF01978"/>
    </source>
</evidence>
<dbReference type="Gene3D" id="2.30.30.690">
    <property type="match status" value="1"/>
</dbReference>
<dbReference type="Gene3D" id="1.10.10.10">
    <property type="entry name" value="Winged helix-like DNA-binding domain superfamily/Winged helix DNA-binding domain"/>
    <property type="match status" value="1"/>
</dbReference>
<dbReference type="InterPro" id="IPR051797">
    <property type="entry name" value="TrmB-like"/>
</dbReference>
<dbReference type="InterPro" id="IPR021586">
    <property type="entry name" value="Tscrpt_reg_TrmB_C"/>
</dbReference>
<gene>
    <name evidence="4" type="ORF">CV102_15810</name>
</gene>
<dbReference type="InterPro" id="IPR036390">
    <property type="entry name" value="WH_DNA-bd_sf"/>
</dbReference>
<comment type="caution">
    <text evidence="4">The sequence shown here is derived from an EMBL/GenBank/DDBJ whole genome shotgun (WGS) entry which is preliminary data.</text>
</comment>
<dbReference type="RefSeq" id="WP_148858968.1">
    <property type="nucleotide sequence ID" value="NZ_PHNJ01000008.1"/>
</dbReference>
<dbReference type="SUPFAM" id="SSF53613">
    <property type="entry name" value="Ribokinase-like"/>
    <property type="match status" value="1"/>
</dbReference>
<dbReference type="Pfam" id="PF11495">
    <property type="entry name" value="Regulator_TrmB"/>
    <property type="match status" value="1"/>
</dbReference>
<feature type="domain" description="Transcription regulator TrmB C-terminal" evidence="3">
    <location>
        <begin position="113"/>
        <end position="354"/>
    </location>
</feature>
<dbReference type="InterPro" id="IPR002831">
    <property type="entry name" value="Tscrpt_reg_TrmB_N"/>
</dbReference>